<comment type="caution">
    <text evidence="2">The sequence shown here is derived from an EMBL/GenBank/DDBJ whole genome shotgun (WGS) entry which is preliminary data.</text>
</comment>
<evidence type="ECO:0000256" key="1">
    <source>
        <dbReference type="SAM" id="MobiDB-lite"/>
    </source>
</evidence>
<dbReference type="Proteomes" id="UP000586305">
    <property type="component" value="Unassembled WGS sequence"/>
</dbReference>
<organism evidence="2 3">
    <name type="scientific">Pseudoalteromonas caenipelagi</name>
    <dbReference type="NCBI Taxonomy" id="2726988"/>
    <lineage>
        <taxon>Bacteria</taxon>
        <taxon>Pseudomonadati</taxon>
        <taxon>Pseudomonadota</taxon>
        <taxon>Gammaproteobacteria</taxon>
        <taxon>Alteromonadales</taxon>
        <taxon>Pseudoalteromonadaceae</taxon>
        <taxon>Pseudoalteromonas</taxon>
    </lineage>
</organism>
<proteinExistence type="predicted"/>
<sequence>MQELQQMIINAETEQGNDNTHTLGAQCVPLASKAAFEQAKQIQKRAQCKAARSHAYQMESDGLAFKYLAMQAQYGDSHEQTVSAKKLWLDARTAIQARYCDDSH</sequence>
<evidence type="ECO:0000313" key="3">
    <source>
        <dbReference type="Proteomes" id="UP000586305"/>
    </source>
</evidence>
<accession>A0A849V9S9</accession>
<dbReference type="AlphaFoldDB" id="A0A849V9S9"/>
<name>A0A849V9S9_9GAMM</name>
<gene>
    <name evidence="2" type="ORF">HG263_03070</name>
</gene>
<feature type="region of interest" description="Disordered" evidence="1">
    <location>
        <begin position="1"/>
        <end position="20"/>
    </location>
</feature>
<keyword evidence="3" id="KW-1185">Reference proteome</keyword>
<dbReference type="RefSeq" id="WP_171624598.1">
    <property type="nucleotide sequence ID" value="NZ_JABBPG010000001.1"/>
</dbReference>
<protein>
    <submittedName>
        <fullName evidence="2">Uncharacterized protein</fullName>
    </submittedName>
</protein>
<dbReference type="EMBL" id="JABBPG010000001">
    <property type="protein sequence ID" value="NOU49530.1"/>
    <property type="molecule type" value="Genomic_DNA"/>
</dbReference>
<evidence type="ECO:0000313" key="2">
    <source>
        <dbReference type="EMBL" id="NOU49530.1"/>
    </source>
</evidence>
<reference evidence="2 3" key="1">
    <citation type="submission" date="2020-04" db="EMBL/GenBank/DDBJ databases">
        <title>Pseudoalteromonas caenipelagi sp. nov., isolated from a tidal flat.</title>
        <authorList>
            <person name="Park S."/>
            <person name="Yoon J.-H."/>
        </authorList>
    </citation>
    <scope>NUCLEOTIDE SEQUENCE [LARGE SCALE GENOMIC DNA]</scope>
    <source>
        <strain evidence="2 3">JBTF-M23</strain>
    </source>
</reference>